<dbReference type="EMBL" id="VIVN01000008">
    <property type="protein sequence ID" value="TWD98917.1"/>
    <property type="molecule type" value="Genomic_DNA"/>
</dbReference>
<sequence length="47" mass="5490">MAISENLNQQKLKEILTNIYVSGMEKENIHVSDLIEEIKKQLLIYSK</sequence>
<gene>
    <name evidence="1" type="ORF">FB550_108172</name>
</gene>
<dbReference type="InterPro" id="IPR058930">
    <property type="entry name" value="YwzD"/>
</dbReference>
<name>A0A561D6P8_9BACI</name>
<keyword evidence="2" id="KW-1185">Reference proteome</keyword>
<dbReference type="Pfam" id="PF26162">
    <property type="entry name" value="YwzD"/>
    <property type="match status" value="1"/>
</dbReference>
<dbReference type="Proteomes" id="UP000319671">
    <property type="component" value="Unassembled WGS sequence"/>
</dbReference>
<proteinExistence type="predicted"/>
<protein>
    <submittedName>
        <fullName evidence="1">Uncharacterized protein</fullName>
    </submittedName>
</protein>
<accession>A0A561D6P8</accession>
<organism evidence="1 2">
    <name type="scientific">Neobacillus bataviensis</name>
    <dbReference type="NCBI Taxonomy" id="220685"/>
    <lineage>
        <taxon>Bacteria</taxon>
        <taxon>Bacillati</taxon>
        <taxon>Bacillota</taxon>
        <taxon>Bacilli</taxon>
        <taxon>Bacillales</taxon>
        <taxon>Bacillaceae</taxon>
        <taxon>Neobacillus</taxon>
    </lineage>
</organism>
<evidence type="ECO:0000313" key="2">
    <source>
        <dbReference type="Proteomes" id="UP000319671"/>
    </source>
</evidence>
<dbReference type="RefSeq" id="WP_186446510.1">
    <property type="nucleotide sequence ID" value="NZ_VIVN01000008.1"/>
</dbReference>
<reference evidence="1 2" key="1">
    <citation type="submission" date="2019-06" db="EMBL/GenBank/DDBJ databases">
        <title>Sorghum-associated microbial communities from plants grown in Nebraska, USA.</title>
        <authorList>
            <person name="Schachtman D."/>
        </authorList>
    </citation>
    <scope>NUCLEOTIDE SEQUENCE [LARGE SCALE GENOMIC DNA]</scope>
    <source>
        <strain evidence="1 2">2482</strain>
    </source>
</reference>
<dbReference type="AlphaFoldDB" id="A0A561D6P8"/>
<comment type="caution">
    <text evidence="1">The sequence shown here is derived from an EMBL/GenBank/DDBJ whole genome shotgun (WGS) entry which is preliminary data.</text>
</comment>
<evidence type="ECO:0000313" key="1">
    <source>
        <dbReference type="EMBL" id="TWD98917.1"/>
    </source>
</evidence>